<name>A0A2P2JSX5_RHIMU</name>
<proteinExistence type="predicted"/>
<dbReference type="EMBL" id="GGEC01016089">
    <property type="protein sequence ID" value="MBW96572.1"/>
    <property type="molecule type" value="Transcribed_RNA"/>
</dbReference>
<protein>
    <submittedName>
        <fullName evidence="1">Uncharacterized protein</fullName>
    </submittedName>
</protein>
<sequence length="71" mass="7673">MDFVSKIFSSISISISEIVNTKAMLDPELEFTNVRASVRASLHPNAMALPITPFPSIGIPCVKPVNTISMP</sequence>
<reference evidence="1" key="1">
    <citation type="submission" date="2018-02" db="EMBL/GenBank/DDBJ databases">
        <title>Rhizophora mucronata_Transcriptome.</title>
        <authorList>
            <person name="Meera S.P."/>
            <person name="Sreeshan A."/>
            <person name="Augustine A."/>
        </authorList>
    </citation>
    <scope>NUCLEOTIDE SEQUENCE</scope>
    <source>
        <tissue evidence="1">Leaf</tissue>
    </source>
</reference>
<dbReference type="AlphaFoldDB" id="A0A2P2JSX5"/>
<evidence type="ECO:0000313" key="1">
    <source>
        <dbReference type="EMBL" id="MBW96572.1"/>
    </source>
</evidence>
<organism evidence="1">
    <name type="scientific">Rhizophora mucronata</name>
    <name type="common">Asiatic mangrove</name>
    <dbReference type="NCBI Taxonomy" id="61149"/>
    <lineage>
        <taxon>Eukaryota</taxon>
        <taxon>Viridiplantae</taxon>
        <taxon>Streptophyta</taxon>
        <taxon>Embryophyta</taxon>
        <taxon>Tracheophyta</taxon>
        <taxon>Spermatophyta</taxon>
        <taxon>Magnoliopsida</taxon>
        <taxon>eudicotyledons</taxon>
        <taxon>Gunneridae</taxon>
        <taxon>Pentapetalae</taxon>
        <taxon>rosids</taxon>
        <taxon>fabids</taxon>
        <taxon>Malpighiales</taxon>
        <taxon>Rhizophoraceae</taxon>
        <taxon>Rhizophora</taxon>
    </lineage>
</organism>
<accession>A0A2P2JSX5</accession>